<feature type="region of interest" description="Disordered" evidence="1">
    <location>
        <begin position="623"/>
        <end position="653"/>
    </location>
</feature>
<accession>A0A8J4FIX8</accession>
<evidence type="ECO:0000313" key="2">
    <source>
        <dbReference type="EMBL" id="GIL76221.1"/>
    </source>
</evidence>
<reference evidence="2" key="1">
    <citation type="journal article" date="2021" name="Proc. Natl. Acad. Sci. U.S.A.">
        <title>Three genomes in the algal genus Volvox reveal the fate of a haploid sex-determining region after a transition to homothallism.</title>
        <authorList>
            <person name="Yamamoto K."/>
            <person name="Hamaji T."/>
            <person name="Kawai-Toyooka H."/>
            <person name="Matsuzaki R."/>
            <person name="Takahashi F."/>
            <person name="Nishimura Y."/>
            <person name="Kawachi M."/>
            <person name="Noguchi H."/>
            <person name="Minakuchi Y."/>
            <person name="Umen J.G."/>
            <person name="Toyoda A."/>
            <person name="Nozaki H."/>
        </authorList>
    </citation>
    <scope>NUCLEOTIDE SEQUENCE</scope>
    <source>
        <strain evidence="3">NIES-3785</strain>
        <strain evidence="2">NIES-3786</strain>
    </source>
</reference>
<feature type="region of interest" description="Disordered" evidence="1">
    <location>
        <begin position="1099"/>
        <end position="1126"/>
    </location>
</feature>
<feature type="compositionally biased region" description="Gly residues" evidence="1">
    <location>
        <begin position="550"/>
        <end position="565"/>
    </location>
</feature>
<feature type="region of interest" description="Disordered" evidence="1">
    <location>
        <begin position="214"/>
        <end position="234"/>
    </location>
</feature>
<feature type="compositionally biased region" description="Basic and acidic residues" evidence="1">
    <location>
        <begin position="83"/>
        <end position="97"/>
    </location>
</feature>
<feature type="region of interest" description="Disordered" evidence="1">
    <location>
        <begin position="542"/>
        <end position="582"/>
    </location>
</feature>
<proteinExistence type="predicted"/>
<feature type="compositionally biased region" description="Gly residues" evidence="1">
    <location>
        <begin position="489"/>
        <end position="505"/>
    </location>
</feature>
<comment type="caution">
    <text evidence="2">The sequence shown here is derived from an EMBL/GenBank/DDBJ whole genome shotgun (WGS) entry which is preliminary data.</text>
</comment>
<feature type="region of interest" description="Disordered" evidence="1">
    <location>
        <begin position="469"/>
        <end position="509"/>
    </location>
</feature>
<dbReference type="Proteomes" id="UP000747110">
    <property type="component" value="Unassembled WGS sequence"/>
</dbReference>
<dbReference type="EMBL" id="BNCQ01000008">
    <property type="protein sequence ID" value="GIM00925.1"/>
    <property type="molecule type" value="Genomic_DNA"/>
</dbReference>
<feature type="region of interest" description="Disordered" evidence="1">
    <location>
        <begin position="1"/>
        <end position="27"/>
    </location>
</feature>
<feature type="region of interest" description="Disordered" evidence="1">
    <location>
        <begin position="862"/>
        <end position="888"/>
    </location>
</feature>
<dbReference type="Proteomes" id="UP000722791">
    <property type="component" value="Unassembled WGS sequence"/>
</dbReference>
<name>A0A8J4FIX8_9CHLO</name>
<protein>
    <submittedName>
        <fullName evidence="2">Uncharacterized protein</fullName>
    </submittedName>
</protein>
<evidence type="ECO:0000313" key="4">
    <source>
        <dbReference type="Proteomes" id="UP000747110"/>
    </source>
</evidence>
<sequence length="1349" mass="136981">MQGAVLGPIGPSGSPNNDAKARPQANLQDLATAAAGLSAESGSSDSCGACIGTPRSLLTTGITPSLTSGAAAAAPGPNAALSGHEREPSSSHAEPPHARTRGPRGCSDVLSAVESKFNMDWQRNPLRAAATAGAGPPGAASMPSHIDTASMLQQLQMLAARGIICGRDDGDAEGDKVGKDIGSAAAAAIADQRDSPDVAAARLRGCNLDGSYASSLRLRNQPNGEPQSPDDFGGYDMPMYVHGEVNAAAAVAAAAVAVDNVRGGDDFRAGPGRRPRKRSAAADSEEAPLDRYSARGEGFQGYELPQRTGPAVFAGDTAAPPTQHQHVSTDSGAYDASAAARRDAAGCEGEGGVDADGGGVPGATDGGGSFLASELPPPVEVTVAVRIGSGRGGEEDARHGNSSYAKGLVCGVFEPSLYMNRMDCIRYRGHFISRSHFEKIGGSSMAKWYRSIRVLPDLEPLGEWLERHGMPVTKGPARRYRPRKQQGGASSGGGGTVGGGGGGAAPPGAAGANVADGVVEMSGGGAGEVEPALPPKYRAGTGEVCSSSCGAGGGEGSGGGSGRGGSQRQKRQPGGPQGTALSLQQQHQTIITTGIQGGVVTRPPQIGETGLGAILDVKLEGEKMESGPGRPGLEMSSPATAAAGGEPSEDEAEGTAALISLSMQGANGGPAAATAAARSLRGVSAAAGNGVAGGEAHSPKVLLQQRQQQPLPPLPPRQGRLKLMPGSLHYQGGVAAGNALGDYDVVEGEGLDRTATERQSGELGGAGDYQRQICGAPRAGGGLLRDGSTGRIAPQHNSAVSALGHKDVAAALVAAAATRAEAAAAGAPQQLSLGVSSATAGVAPAATRRRGLVGKVESGDVEVVDHGGPRDSRYVHEGAHGTEKDDDDVDAYGRYSVRSWQRSDAAATRGVVADGQDLPATAARRITASRLHVGPSSLGGDSLPMAEASYLAAAAAAAAAARGSVVSSQFTDGVPGRTRGVAAVQQQHVGDAAGVWLSDGLGMRHDDADDTDAEDEEQLQAYLVSVGAPALLRSIQLEQRELLNRWRRLDRMRRRLETLHYQPRAGAVKVETAVGRRAPAYDALLQHTAAAAAAAALDECPGSSRGRGGGDAAAKRPRGEVAPGGINGHRMLEEDISHGGHGVTHILYEESGGGGGLGGLHPSRLAEMYASLAGGDAGGVHVGRGQLKEDAQPLSSLVRIVHRGQPVARGGEARELVLGAEEDEAYGLYRGHSRGRAVVCEELLPGPRLSPAAMAAMRQQVWQRSQVRVEVPPPNWSRQHLRAGGGGSGAGAVSHAHELRAAAQYAVHIGGGTRGGGCAAADAAYGSPKRGDELVDRDALAHDVNGNWR</sequence>
<organism evidence="2 4">
    <name type="scientific">Volvox reticuliferus</name>
    <dbReference type="NCBI Taxonomy" id="1737510"/>
    <lineage>
        <taxon>Eukaryota</taxon>
        <taxon>Viridiplantae</taxon>
        <taxon>Chlorophyta</taxon>
        <taxon>core chlorophytes</taxon>
        <taxon>Chlorophyceae</taxon>
        <taxon>CS clade</taxon>
        <taxon>Chlamydomonadales</taxon>
        <taxon>Volvocaceae</taxon>
        <taxon>Volvox</taxon>
    </lineage>
</organism>
<keyword evidence="4" id="KW-1185">Reference proteome</keyword>
<evidence type="ECO:0000313" key="3">
    <source>
        <dbReference type="EMBL" id="GIM00925.1"/>
    </source>
</evidence>
<feature type="compositionally biased region" description="Polar residues" evidence="1">
    <location>
        <begin position="214"/>
        <end position="226"/>
    </location>
</feature>
<gene>
    <name evidence="2" type="ORF">Vretifemale_5713</name>
    <name evidence="3" type="ORF">Vretimale_5814</name>
</gene>
<dbReference type="OrthoDB" id="552741at2759"/>
<feature type="compositionally biased region" description="Low complexity" evidence="1">
    <location>
        <begin position="68"/>
        <end position="82"/>
    </location>
</feature>
<feature type="compositionally biased region" description="Basic and acidic residues" evidence="1">
    <location>
        <begin position="863"/>
        <end position="883"/>
    </location>
</feature>
<evidence type="ECO:0000256" key="1">
    <source>
        <dbReference type="SAM" id="MobiDB-lite"/>
    </source>
</evidence>
<feature type="region of interest" description="Disordered" evidence="1">
    <location>
        <begin position="68"/>
        <end position="106"/>
    </location>
</feature>
<feature type="region of interest" description="Disordered" evidence="1">
    <location>
        <begin position="263"/>
        <end position="290"/>
    </location>
</feature>
<dbReference type="EMBL" id="BNCP01000008">
    <property type="protein sequence ID" value="GIL76221.1"/>
    <property type="molecule type" value="Genomic_DNA"/>
</dbReference>